<dbReference type="EMBL" id="JAAATY010000010">
    <property type="protein sequence ID" value="NRN66487.1"/>
    <property type="molecule type" value="Genomic_DNA"/>
</dbReference>
<accession>A0ABX2F5F7</accession>
<protein>
    <submittedName>
        <fullName evidence="3">Isoquinoline 1-oxidoreductase beta subunit</fullName>
    </submittedName>
</protein>
<dbReference type="InterPro" id="IPR037165">
    <property type="entry name" value="AldOxase/xan_DH_Mopterin-bd_sf"/>
</dbReference>
<name>A0ABX2F5F7_9PSEU</name>
<proteinExistence type="predicted"/>
<dbReference type="Pfam" id="PF20256">
    <property type="entry name" value="MoCoBD_2"/>
    <property type="match status" value="2"/>
</dbReference>
<evidence type="ECO:0000313" key="4">
    <source>
        <dbReference type="Proteomes" id="UP000763557"/>
    </source>
</evidence>
<evidence type="ECO:0000313" key="3">
    <source>
        <dbReference type="EMBL" id="NRN66487.1"/>
    </source>
</evidence>
<feature type="domain" description="Aldehyde oxidase/xanthine dehydrogenase a/b hammerhead" evidence="2">
    <location>
        <begin position="189"/>
        <end position="268"/>
    </location>
</feature>
<reference evidence="3 4" key="1">
    <citation type="submission" date="2020-01" db="EMBL/GenBank/DDBJ databases">
        <title>Kibdelosporangium persica a novel Actinomycetes from a hot desert in Iran.</title>
        <authorList>
            <person name="Safaei N."/>
            <person name="Zaburannyi N."/>
            <person name="Mueller R."/>
            <person name="Wink J."/>
        </authorList>
    </citation>
    <scope>NUCLEOTIDE SEQUENCE [LARGE SCALE GENOMIC DNA]</scope>
    <source>
        <strain evidence="3 4">4NS15</strain>
    </source>
</reference>
<keyword evidence="4" id="KW-1185">Reference proteome</keyword>
<dbReference type="InterPro" id="IPR008274">
    <property type="entry name" value="AldOxase/xan_DH_MoCoBD1"/>
</dbReference>
<dbReference type="PANTHER" id="PTHR47495">
    <property type="entry name" value="ALDEHYDE DEHYDROGENASE"/>
    <property type="match status" value="1"/>
</dbReference>
<dbReference type="InterPro" id="IPR046867">
    <property type="entry name" value="AldOxase/xan_DH_MoCoBD2"/>
</dbReference>
<dbReference type="Pfam" id="PF02738">
    <property type="entry name" value="MoCoBD_1"/>
    <property type="match status" value="1"/>
</dbReference>
<dbReference type="RefSeq" id="WP_173132592.1">
    <property type="nucleotide sequence ID" value="NZ_CBCSGW010000003.1"/>
</dbReference>
<dbReference type="Gene3D" id="3.30.365.10">
    <property type="entry name" value="Aldehyde oxidase/xanthine dehydrogenase, molybdopterin binding domain"/>
    <property type="match status" value="4"/>
</dbReference>
<dbReference type="PANTHER" id="PTHR47495:SF1">
    <property type="entry name" value="BLL3820 PROTEIN"/>
    <property type="match status" value="1"/>
</dbReference>
<dbReference type="InterPro" id="IPR000674">
    <property type="entry name" value="Ald_Oxase/Xan_DH_a/b"/>
</dbReference>
<dbReference type="SMART" id="SM01008">
    <property type="entry name" value="Ald_Xan_dh_C"/>
    <property type="match status" value="1"/>
</dbReference>
<dbReference type="InterPro" id="IPR052516">
    <property type="entry name" value="N-heterocyclic_Hydroxylase"/>
</dbReference>
<dbReference type="SUPFAM" id="SSF56003">
    <property type="entry name" value="Molybdenum cofactor-binding domain"/>
    <property type="match status" value="2"/>
</dbReference>
<dbReference type="Proteomes" id="UP000763557">
    <property type="component" value="Unassembled WGS sequence"/>
</dbReference>
<feature type="chain" id="PRO_5045854331" evidence="1">
    <location>
        <begin position="24"/>
        <end position="670"/>
    </location>
</feature>
<sequence>MITRRGFLAATAFVVSVPMPVSAAARDLRPNVFVRLTSDGEITVTVPRPDTGQGARTAAVLLVAEELSVDPDRVVVEQAPGDTAKYGPQMVAGSSSVQQMFQPLRTAGATARCLLVAAAAARWGVPSGECQARDGFVVHPSRGRLAYADLVADAAAIDPASVPVTLKPPREWRVLGRPRVRVDVHDVTSGKAKFGIDVSEPRTAVAVVARPPWLGATVASIDDAAARAVEGVVAVVPLDSAGVAVVANRTAAALAGRAALRVTWTGGNTAADSRDWLTELGQALPAPPTAPGTVALQATYRLPLLAHAPMEPHNATASLTADGKLTVWAPTQDPGGTRERLAQILRLPLGDVSVFATLAGGGFGRRAEFDVVLEAVTCSRAVQRPVKVLWTRDDDMRHDSYRPMSVHRLSAVVGPTGLPTWRSHEVATWPLTVVPFFNDPALVRASGDHFPYRVPGEVSIALRPAPLRTGFWRAVYAGQFGYAEECFLSALAARAKIDQVAFRQRLLPPDSRLVPLLRQAARAHCRPGHHRGVACHVDYDSAIAVVADVGVRAGRPTVERVTAAVDVGVAVHPSGVRAQVEGGVMDAVSTVLGAQITVREGRVVESSFRDYRWARIDEAPDIDVIIAASDRPPGGLGELAYPPAAAAIASAVASATGRAVTGMPVTGEVG</sequence>
<organism evidence="3 4">
    <name type="scientific">Kibdelosporangium persicum</name>
    <dbReference type="NCBI Taxonomy" id="2698649"/>
    <lineage>
        <taxon>Bacteria</taxon>
        <taxon>Bacillati</taxon>
        <taxon>Actinomycetota</taxon>
        <taxon>Actinomycetes</taxon>
        <taxon>Pseudonocardiales</taxon>
        <taxon>Pseudonocardiaceae</taxon>
        <taxon>Kibdelosporangium</taxon>
    </lineage>
</organism>
<dbReference type="Gene3D" id="3.90.1170.50">
    <property type="entry name" value="Aldehyde oxidase/xanthine dehydrogenase, a/b hammerhead"/>
    <property type="match status" value="1"/>
</dbReference>
<feature type="signal peptide" evidence="1">
    <location>
        <begin position="1"/>
        <end position="23"/>
    </location>
</feature>
<comment type="caution">
    <text evidence="3">The sequence shown here is derived from an EMBL/GenBank/DDBJ whole genome shotgun (WGS) entry which is preliminary data.</text>
</comment>
<gene>
    <name evidence="3" type="ORF">GC106_37120</name>
</gene>
<keyword evidence="1" id="KW-0732">Signal</keyword>
<evidence type="ECO:0000259" key="2">
    <source>
        <dbReference type="SMART" id="SM01008"/>
    </source>
</evidence>
<evidence type="ECO:0000256" key="1">
    <source>
        <dbReference type="SAM" id="SignalP"/>
    </source>
</evidence>